<accession>A0A949NBN9</accession>
<keyword evidence="4" id="KW-1185">Reference proteome</keyword>
<evidence type="ECO:0000256" key="1">
    <source>
        <dbReference type="SAM" id="Phobius"/>
    </source>
</evidence>
<dbReference type="Gene3D" id="3.40.630.30">
    <property type="match status" value="1"/>
</dbReference>
<evidence type="ECO:0000259" key="2">
    <source>
        <dbReference type="PROSITE" id="PS51186"/>
    </source>
</evidence>
<proteinExistence type="predicted"/>
<keyword evidence="1" id="KW-1133">Transmembrane helix</keyword>
<protein>
    <submittedName>
        <fullName evidence="3">GNAT family N-acetyltransferase</fullName>
        <ecNumber evidence="3">2.3.1.-</ecNumber>
    </submittedName>
</protein>
<dbReference type="RefSeq" id="WP_238722209.1">
    <property type="nucleotide sequence ID" value="NZ_JAHQCW010000025.1"/>
</dbReference>
<keyword evidence="3" id="KW-0012">Acyltransferase</keyword>
<name>A0A949NBN9_9FIRM</name>
<dbReference type="GO" id="GO:0016747">
    <property type="term" value="F:acyltransferase activity, transferring groups other than amino-acyl groups"/>
    <property type="evidence" value="ECO:0007669"/>
    <property type="project" value="InterPro"/>
</dbReference>
<gene>
    <name evidence="3" type="ORF">KTH89_14695</name>
</gene>
<reference evidence="3" key="1">
    <citation type="submission" date="2021-06" db="EMBL/GenBank/DDBJ databases">
        <title>Description of novel taxa of the family Lachnospiraceae.</title>
        <authorList>
            <person name="Chaplin A.V."/>
            <person name="Sokolova S.R."/>
            <person name="Pikina A.P."/>
            <person name="Korzhanova M."/>
            <person name="Belova V."/>
            <person name="Korostin D."/>
            <person name="Efimov B.A."/>
        </authorList>
    </citation>
    <scope>NUCLEOTIDE SEQUENCE</scope>
    <source>
        <strain evidence="3">ASD5720</strain>
    </source>
</reference>
<keyword evidence="1" id="KW-0812">Transmembrane</keyword>
<keyword evidence="1" id="KW-0472">Membrane</keyword>
<keyword evidence="3" id="KW-0808">Transferase</keyword>
<feature type="domain" description="N-acetyltransferase" evidence="2">
    <location>
        <begin position="1"/>
        <end position="156"/>
    </location>
</feature>
<dbReference type="PROSITE" id="PS51186">
    <property type="entry name" value="GNAT"/>
    <property type="match status" value="1"/>
</dbReference>
<evidence type="ECO:0000313" key="3">
    <source>
        <dbReference type="EMBL" id="MBU9737792.1"/>
    </source>
</evidence>
<sequence>MEIISFRKEQLPVISSFILDTLHKDPQLNHSSQLIQRYTDMFSPDGLAGLAESLKYRFILCRDQGELCGVSILDTSGNILCLCVRDIHRNQGIEELLFAEILKICERDLVVTRVTVHTTESMLPLFNRLGFQVYSKEQTLQGFPCLSLDYMILPGNMKSQNTRKRTAFAVIISVTCTLLILAFSVFLVLTAGSWLKNEWDRLQSRLSETFGNSSGTILPYQETPYSDTPGGGFYGEGLQPGMEEPQPDDQSEDLDTLADFPVYQSDDLPYILTEESYIEYSESDKETVDFRIFYPRIEGLQNADELNEKIKAMAMATANRTYLERDDQFMDSLEGLNQYYFASDVQYRVTYQGGELLSIVFEDHYFSGALVLEFLDIRTLNLNLNDGTVYETFSDIVNVDDAFQSFWYDRMLQEVPRSRVLNGLTQEQFRGMLDGEVVDGRYYVNYFLTADGFELGFTYHYNSGEEGETVIQRGWMSAPCWDIEMYGFSNDSDFWDLLE</sequence>
<dbReference type="SUPFAM" id="SSF55729">
    <property type="entry name" value="Acyl-CoA N-acyltransferases (Nat)"/>
    <property type="match status" value="1"/>
</dbReference>
<dbReference type="Proteomes" id="UP000712157">
    <property type="component" value="Unassembled WGS sequence"/>
</dbReference>
<dbReference type="AlphaFoldDB" id="A0A949NBN9"/>
<evidence type="ECO:0000313" key="4">
    <source>
        <dbReference type="Proteomes" id="UP000712157"/>
    </source>
</evidence>
<dbReference type="EMBL" id="JAHQCW010000025">
    <property type="protein sequence ID" value="MBU9737792.1"/>
    <property type="molecule type" value="Genomic_DNA"/>
</dbReference>
<dbReference type="InterPro" id="IPR000182">
    <property type="entry name" value="GNAT_dom"/>
</dbReference>
<dbReference type="Gene3D" id="3.30.565.40">
    <property type="entry name" value="Fervidobacterium nodosum Rt17-B1 like"/>
    <property type="match status" value="1"/>
</dbReference>
<dbReference type="EC" id="2.3.1.-" evidence="3"/>
<comment type="caution">
    <text evidence="3">The sequence shown here is derived from an EMBL/GenBank/DDBJ whole genome shotgun (WGS) entry which is preliminary data.</text>
</comment>
<dbReference type="InterPro" id="IPR016181">
    <property type="entry name" value="Acyl_CoA_acyltransferase"/>
</dbReference>
<dbReference type="Pfam" id="PF13673">
    <property type="entry name" value="Acetyltransf_10"/>
    <property type="match status" value="1"/>
</dbReference>
<organism evidence="3 4">
    <name type="scientific">Diplocloster agilis</name>
    <dbReference type="NCBI Taxonomy" id="2850323"/>
    <lineage>
        <taxon>Bacteria</taxon>
        <taxon>Bacillati</taxon>
        <taxon>Bacillota</taxon>
        <taxon>Clostridia</taxon>
        <taxon>Lachnospirales</taxon>
        <taxon>Lachnospiraceae</taxon>
        <taxon>Diplocloster</taxon>
    </lineage>
</organism>
<feature type="transmembrane region" description="Helical" evidence="1">
    <location>
        <begin position="167"/>
        <end position="195"/>
    </location>
</feature>